<feature type="region of interest" description="Disordered" evidence="6">
    <location>
        <begin position="1"/>
        <end position="70"/>
    </location>
</feature>
<name>A0A3B6PIN3_WHEAT</name>
<evidence type="ECO:0000256" key="1">
    <source>
        <dbReference type="ARBA" id="ARBA00004123"/>
    </source>
</evidence>
<dbReference type="Gramene" id="TraesCAD_scaffold_069678_01G000100.1">
    <property type="protein sequence ID" value="TraesCAD_scaffold_069678_01G000100.1"/>
    <property type="gene ID" value="TraesCAD_scaffold_069678_01G000100"/>
</dbReference>
<dbReference type="GO" id="GO:0005634">
    <property type="term" value="C:nucleus"/>
    <property type="evidence" value="ECO:0007669"/>
    <property type="project" value="UniProtKB-SubCell"/>
</dbReference>
<dbReference type="GO" id="GO:0003677">
    <property type="term" value="F:DNA binding"/>
    <property type="evidence" value="ECO:0007669"/>
    <property type="project" value="UniProtKB-KW"/>
</dbReference>
<feature type="compositionally biased region" description="Basic and acidic residues" evidence="6">
    <location>
        <begin position="22"/>
        <end position="31"/>
    </location>
</feature>
<dbReference type="Gramene" id="TraesCS6B02G098700.1">
    <property type="protein sequence ID" value="TraesCS6B02G098700.1.cds1"/>
    <property type="gene ID" value="TraesCS6B02G098700"/>
</dbReference>
<dbReference type="Gene3D" id="2.40.330.10">
    <property type="entry name" value="DNA-binding pseudobarrel domain"/>
    <property type="match status" value="1"/>
</dbReference>
<proteinExistence type="predicted"/>
<dbReference type="Gramene" id="TraesJAG6B03G03444270.1">
    <property type="protein sequence ID" value="TraesJAG6B03G03444270.1.CDS1"/>
    <property type="gene ID" value="TraesJAG6B03G03444270"/>
</dbReference>
<dbReference type="Gramene" id="TraesLAC6B03G03407830.1">
    <property type="protein sequence ID" value="TraesLAC6B03G03407830.1.CDS1"/>
    <property type="gene ID" value="TraesLAC6B03G03407830"/>
</dbReference>
<dbReference type="Gramene" id="TraesNOR6B03G03486710.1">
    <property type="protein sequence ID" value="TraesNOR6B03G03486710.1.CDS1"/>
    <property type="gene ID" value="TraesNOR6B03G03486710"/>
</dbReference>
<dbReference type="OrthoDB" id="631801at2759"/>
<keyword evidence="8" id="KW-1185">Reference proteome</keyword>
<dbReference type="AlphaFoldDB" id="A0A3B6PIN3"/>
<evidence type="ECO:0000313" key="8">
    <source>
        <dbReference type="Proteomes" id="UP000019116"/>
    </source>
</evidence>
<dbReference type="Gramene" id="TraesSTA6B03G03444820.1">
    <property type="protein sequence ID" value="TraesSTA6B03G03444820.1.CDS1"/>
    <property type="gene ID" value="TraesSTA6B03G03444820"/>
</dbReference>
<evidence type="ECO:0000313" key="7">
    <source>
        <dbReference type="EnsemblPlants" id="TraesCS6B02G098700.1.cds1"/>
    </source>
</evidence>
<reference evidence="7" key="2">
    <citation type="submission" date="2018-10" db="UniProtKB">
        <authorList>
            <consortium name="EnsemblPlants"/>
        </authorList>
    </citation>
    <scope>IDENTIFICATION</scope>
</reference>
<dbReference type="Gramene" id="TraesARI6B03G03411740.1">
    <property type="protein sequence ID" value="TraesARI6B03G03411740.1.CDS1"/>
    <property type="gene ID" value="TraesARI6B03G03411740"/>
</dbReference>
<evidence type="ECO:0000256" key="5">
    <source>
        <dbReference type="ARBA" id="ARBA00023242"/>
    </source>
</evidence>
<evidence type="ECO:0000256" key="2">
    <source>
        <dbReference type="ARBA" id="ARBA00023015"/>
    </source>
</evidence>
<protein>
    <submittedName>
        <fullName evidence="7">Uncharacterized protein</fullName>
    </submittedName>
</protein>
<evidence type="ECO:0000256" key="6">
    <source>
        <dbReference type="SAM" id="MobiDB-lite"/>
    </source>
</evidence>
<feature type="compositionally biased region" description="Polar residues" evidence="6">
    <location>
        <begin position="109"/>
        <end position="120"/>
    </location>
</feature>
<feature type="compositionally biased region" description="Low complexity" evidence="6">
    <location>
        <begin position="1"/>
        <end position="17"/>
    </location>
</feature>
<feature type="region of interest" description="Disordered" evidence="6">
    <location>
        <begin position="87"/>
        <end position="120"/>
    </location>
</feature>
<comment type="subcellular location">
    <subcellularLocation>
        <location evidence="1">Nucleus</location>
    </subcellularLocation>
</comment>
<evidence type="ECO:0000256" key="3">
    <source>
        <dbReference type="ARBA" id="ARBA00023125"/>
    </source>
</evidence>
<keyword evidence="5" id="KW-0539">Nucleus</keyword>
<dbReference type="InterPro" id="IPR015300">
    <property type="entry name" value="DNA-bd_pseudobarrel_sf"/>
</dbReference>
<keyword evidence="2" id="KW-0805">Transcription regulation</keyword>
<keyword evidence="3" id="KW-0238">DNA-binding</keyword>
<dbReference type="Gramene" id="TraesROB_scaffold_056616_01G000100.1">
    <property type="protein sequence ID" value="TraesROB_scaffold_056616_01G000100.1"/>
    <property type="gene ID" value="TraesROB_scaffold_056616_01G000100"/>
</dbReference>
<dbReference type="Gramene" id="TraesCS6B03G0232900.1">
    <property type="protein sequence ID" value="TraesCS6B03G0232900.1.CDS1"/>
    <property type="gene ID" value="TraesCS6B03G0232900"/>
</dbReference>
<accession>A0A3B6PIN3</accession>
<dbReference type="Gramene" id="TraesJUL6B03G03480460.1">
    <property type="protein sequence ID" value="TraesJUL6B03G03480460.1.CDS1"/>
    <property type="gene ID" value="TraesJUL6B03G03480460"/>
</dbReference>
<dbReference type="PANTHER" id="PTHR34397:SF26">
    <property type="entry name" value="OS05G0567000 PROTEIN"/>
    <property type="match status" value="1"/>
</dbReference>
<dbReference type="Gramene" id="TraesCLE_scaffold_053244_01G000100.1">
    <property type="protein sequence ID" value="TraesCLE_scaffold_053244_01G000100.1"/>
    <property type="gene ID" value="TraesCLE_scaffold_053244_01G000100"/>
</dbReference>
<dbReference type="EnsemblPlants" id="TraesCS6B02G098700.1">
    <property type="protein sequence ID" value="TraesCS6B02G098700.1.cds1"/>
    <property type="gene ID" value="TraesCS6B02G098700"/>
</dbReference>
<dbReference type="PANTHER" id="PTHR34397">
    <property type="entry name" value="OS05G0237600 PROTEIN"/>
    <property type="match status" value="1"/>
</dbReference>
<dbReference type="Proteomes" id="UP000019116">
    <property type="component" value="Chromosome 6B"/>
</dbReference>
<sequence>MARSCSTSASASGTVSGNGEPRPADDLEKRQRTQPGVVSLEHLLQGPDAAPPEYLTLSLTPAGEVQPREQPGEVTLKHIDAPRDYLKPSLAPSDEDELCAGPNADRASSGGSVVQEDSSAASSDVVETALVIVDAIAPPAANANSILPPKKRKFAACVYQGTPGTSAPASSSSSRSSSLAIVVRGNDGETRSPAAMDCQPIDAVPLQAVCVRGRVWRPLGLCDGAGEIPRKDAASTSSSTTTAAPFSTYPIGAVPLRAAWCSYVPLAAGAASGVAGHHRVPPEPSWTRIRAELGLLPDHQLHFIAHKRVERSDLDLQQSRLLIPRGEAARLIPLLSDEGRRAANLDRPWKRPKRQAPGSNNESSEEKKARAQGKKHGGLVMPVYINRAGDRMDAQLTRWTSNGNTVLKFGNHKSFVDVSGLQAMDEIQLWAFQNPGLCLVITKIDGGETTSAAEGGQQSKPPSIV</sequence>
<keyword evidence="4" id="KW-0804">Transcription</keyword>
<dbReference type="Gramene" id="TraesLDM6B03G03457810.1">
    <property type="protein sequence ID" value="TraesLDM6B03G03457810.1.CDS1"/>
    <property type="gene ID" value="TraesLDM6B03G03457810"/>
</dbReference>
<evidence type="ECO:0000256" key="4">
    <source>
        <dbReference type="ARBA" id="ARBA00023163"/>
    </source>
</evidence>
<organism evidence="7">
    <name type="scientific">Triticum aestivum</name>
    <name type="common">Wheat</name>
    <dbReference type="NCBI Taxonomy" id="4565"/>
    <lineage>
        <taxon>Eukaryota</taxon>
        <taxon>Viridiplantae</taxon>
        <taxon>Streptophyta</taxon>
        <taxon>Embryophyta</taxon>
        <taxon>Tracheophyta</taxon>
        <taxon>Spermatophyta</taxon>
        <taxon>Magnoliopsida</taxon>
        <taxon>Liliopsida</taxon>
        <taxon>Poales</taxon>
        <taxon>Poaceae</taxon>
        <taxon>BOP clade</taxon>
        <taxon>Pooideae</taxon>
        <taxon>Triticodae</taxon>
        <taxon>Triticeae</taxon>
        <taxon>Triticinae</taxon>
        <taxon>Triticum</taxon>
    </lineage>
</organism>
<dbReference type="Gramene" id="TraesSYM6B03G03395370.1">
    <property type="protein sequence ID" value="TraesSYM6B03G03395370.1.CDS1"/>
    <property type="gene ID" value="TraesSYM6B03G03395370"/>
</dbReference>
<feature type="region of interest" description="Disordered" evidence="6">
    <location>
        <begin position="343"/>
        <end position="376"/>
    </location>
</feature>
<reference evidence="7" key="1">
    <citation type="submission" date="2018-08" db="EMBL/GenBank/DDBJ databases">
        <authorList>
            <person name="Rossello M."/>
        </authorList>
    </citation>
    <scope>NUCLEOTIDE SEQUENCE [LARGE SCALE GENOMIC DNA]</scope>
    <source>
        <strain evidence="7">cv. Chinese Spring</strain>
    </source>
</reference>